<keyword evidence="6" id="KW-0012">Acyltransferase</keyword>
<keyword evidence="4 7" id="KW-1133">Transmembrane helix</keyword>
<dbReference type="GO" id="GO:0005783">
    <property type="term" value="C:endoplasmic reticulum"/>
    <property type="evidence" value="ECO:0007669"/>
    <property type="project" value="TreeGrafter"/>
</dbReference>
<organism evidence="8 9">
    <name type="scientific">Gymnopus androsaceus JB14</name>
    <dbReference type="NCBI Taxonomy" id="1447944"/>
    <lineage>
        <taxon>Eukaryota</taxon>
        <taxon>Fungi</taxon>
        <taxon>Dikarya</taxon>
        <taxon>Basidiomycota</taxon>
        <taxon>Agaricomycotina</taxon>
        <taxon>Agaricomycetes</taxon>
        <taxon>Agaricomycetidae</taxon>
        <taxon>Agaricales</taxon>
        <taxon>Marasmiineae</taxon>
        <taxon>Omphalotaceae</taxon>
        <taxon>Gymnopus</taxon>
    </lineage>
</organism>
<comment type="subcellular location">
    <subcellularLocation>
        <location evidence="1">Membrane</location>
        <topology evidence="1">Multi-pass membrane protein</topology>
    </subcellularLocation>
</comment>
<reference evidence="8" key="1">
    <citation type="journal article" date="2019" name="Environ. Microbiol.">
        <title>Fungal ecological strategies reflected in gene transcription - a case study of two litter decomposers.</title>
        <authorList>
            <person name="Barbi F."/>
            <person name="Kohler A."/>
            <person name="Barry K."/>
            <person name="Baskaran P."/>
            <person name="Daum C."/>
            <person name="Fauchery L."/>
            <person name="Ihrmark K."/>
            <person name="Kuo A."/>
            <person name="LaButti K."/>
            <person name="Lipzen A."/>
            <person name="Morin E."/>
            <person name="Grigoriev I.V."/>
            <person name="Henrissat B."/>
            <person name="Lindahl B."/>
            <person name="Martin F."/>
        </authorList>
    </citation>
    <scope>NUCLEOTIDE SEQUENCE</scope>
    <source>
        <strain evidence="8">JB14</strain>
    </source>
</reference>
<sequence length="509" mass="57039">MDALFVPLAGAVGASIDQVKLISCLLIAYPLGSVFVRIPASKPNLRHLFNIAVALVYFFPMLGMYTGFLQLLGDILVTYFVARFSSSSKMPWFIFVFILGHLMFNHIIRVIYEFSYETMEVTGPQMVLTMKLTTFAWNVWDGRRDEKDLDKWQLEKSVREFPSLLEFLGYSLYFPGVLVGPSLEFSDYMNLVNERAFTTPGKHQGGRRLPAGRKRVGYRKMVTGLAFLGVFVVFGGSNNYSVMVTPWFGEQTWIKRVLLAQLYGTCERTKYYAVWTLTEGASILTGYGFTGYTPSGQSTWTGAANVIPMVIEFPSNFKVLLDSWNMKANVWLRECVYKRVTPKGQKPGFWSSMLTFGTSAFWHGAQIGYYLTFLMGGFITSAARLVRLNIRPLFLPADGQPTTTTKRIYDLVGSLTALVVLNYVASPFMLLTWSDSITGWMRLGWYGHIIVGGGLVFFYAGGTKVCRGLQKKQGVEMKKKEAGSAVGTPVTEKTFQLPPGIDKVIPPPK</sequence>
<dbReference type="GO" id="GO:0046474">
    <property type="term" value="P:glycerophospholipid biosynthetic process"/>
    <property type="evidence" value="ECO:0007669"/>
    <property type="project" value="TreeGrafter"/>
</dbReference>
<keyword evidence="3 7" id="KW-0812">Transmembrane</keyword>
<evidence type="ECO:0000256" key="7">
    <source>
        <dbReference type="SAM" id="Phobius"/>
    </source>
</evidence>
<dbReference type="Proteomes" id="UP000799118">
    <property type="component" value="Unassembled WGS sequence"/>
</dbReference>
<dbReference type="GO" id="GO:0003841">
    <property type="term" value="F:1-acylglycerol-3-phosphate O-acyltransferase activity"/>
    <property type="evidence" value="ECO:0007669"/>
    <property type="project" value="TreeGrafter"/>
</dbReference>
<keyword evidence="2" id="KW-0808">Transferase</keyword>
<gene>
    <name evidence="8" type="ORF">BT96DRAFT_449531</name>
</gene>
<dbReference type="GO" id="GO:0047184">
    <property type="term" value="F:1-acylglycerophosphocholine O-acyltransferase activity"/>
    <property type="evidence" value="ECO:0007669"/>
    <property type="project" value="TreeGrafter"/>
</dbReference>
<dbReference type="EMBL" id="ML769765">
    <property type="protein sequence ID" value="KAE9388037.1"/>
    <property type="molecule type" value="Genomic_DNA"/>
</dbReference>
<evidence type="ECO:0000313" key="9">
    <source>
        <dbReference type="Proteomes" id="UP000799118"/>
    </source>
</evidence>
<dbReference type="GO" id="GO:0016020">
    <property type="term" value="C:membrane"/>
    <property type="evidence" value="ECO:0007669"/>
    <property type="project" value="UniProtKB-SubCell"/>
</dbReference>
<dbReference type="PANTHER" id="PTHR13906">
    <property type="entry name" value="PORCUPINE"/>
    <property type="match status" value="1"/>
</dbReference>
<evidence type="ECO:0000256" key="2">
    <source>
        <dbReference type="ARBA" id="ARBA00022679"/>
    </source>
</evidence>
<feature type="transmembrane region" description="Helical" evidence="7">
    <location>
        <begin position="48"/>
        <end position="72"/>
    </location>
</feature>
<evidence type="ECO:0000256" key="3">
    <source>
        <dbReference type="ARBA" id="ARBA00022692"/>
    </source>
</evidence>
<dbReference type="PANTHER" id="PTHR13906:SF4">
    <property type="entry name" value="LYSOPHOSPHOLIPID ACYLTRANSFERASE 6"/>
    <property type="match status" value="1"/>
</dbReference>
<dbReference type="InterPro" id="IPR004299">
    <property type="entry name" value="MBOAT_fam"/>
</dbReference>
<dbReference type="Pfam" id="PF03062">
    <property type="entry name" value="MBOAT"/>
    <property type="match status" value="1"/>
</dbReference>
<dbReference type="OrthoDB" id="286734at2759"/>
<dbReference type="InterPro" id="IPR049941">
    <property type="entry name" value="LPLAT_7/PORCN-like"/>
</dbReference>
<evidence type="ECO:0000256" key="4">
    <source>
        <dbReference type="ARBA" id="ARBA00022989"/>
    </source>
</evidence>
<name>A0A6A4GS79_9AGAR</name>
<feature type="transmembrane region" description="Helical" evidence="7">
    <location>
        <begin position="20"/>
        <end position="36"/>
    </location>
</feature>
<evidence type="ECO:0000313" key="8">
    <source>
        <dbReference type="EMBL" id="KAE9388037.1"/>
    </source>
</evidence>
<dbReference type="AlphaFoldDB" id="A0A6A4GS79"/>
<evidence type="ECO:0000256" key="1">
    <source>
        <dbReference type="ARBA" id="ARBA00004141"/>
    </source>
</evidence>
<keyword evidence="9" id="KW-1185">Reference proteome</keyword>
<feature type="transmembrane region" description="Helical" evidence="7">
    <location>
        <begin position="217"/>
        <end position="237"/>
    </location>
</feature>
<evidence type="ECO:0000256" key="6">
    <source>
        <dbReference type="ARBA" id="ARBA00023315"/>
    </source>
</evidence>
<keyword evidence="5 7" id="KW-0472">Membrane</keyword>
<feature type="transmembrane region" description="Helical" evidence="7">
    <location>
        <begin position="367"/>
        <end position="386"/>
    </location>
</feature>
<evidence type="ECO:0000256" key="5">
    <source>
        <dbReference type="ARBA" id="ARBA00023136"/>
    </source>
</evidence>
<feature type="transmembrane region" description="Helical" evidence="7">
    <location>
        <begin position="407"/>
        <end position="425"/>
    </location>
</feature>
<protein>
    <submittedName>
        <fullName evidence="8">Endoplasmic reticulum protein</fullName>
    </submittedName>
</protein>
<dbReference type="GO" id="GO:0030258">
    <property type="term" value="P:lipid modification"/>
    <property type="evidence" value="ECO:0007669"/>
    <property type="project" value="TreeGrafter"/>
</dbReference>
<proteinExistence type="predicted"/>
<feature type="transmembrane region" description="Helical" evidence="7">
    <location>
        <begin position="445"/>
        <end position="462"/>
    </location>
</feature>
<accession>A0A6A4GS79</accession>
<feature type="transmembrane region" description="Helical" evidence="7">
    <location>
        <begin position="92"/>
        <end position="112"/>
    </location>
</feature>